<evidence type="ECO:0000313" key="1">
    <source>
        <dbReference type="EMBL" id="ANY82542.1"/>
    </source>
</evidence>
<proteinExistence type="predicted"/>
<keyword evidence="1" id="KW-0614">Plasmid</keyword>
<accession>A0A1B2ERT8</accession>
<dbReference type="KEGG" id="moc:BB934_30135"/>
<organism evidence="1">
    <name type="scientific">Microvirga ossetica</name>
    <dbReference type="NCBI Taxonomy" id="1882682"/>
    <lineage>
        <taxon>Bacteria</taxon>
        <taxon>Pseudomonadati</taxon>
        <taxon>Pseudomonadota</taxon>
        <taxon>Alphaproteobacteria</taxon>
        <taxon>Hyphomicrobiales</taxon>
        <taxon>Methylobacteriaceae</taxon>
        <taxon>Microvirga</taxon>
    </lineage>
</organism>
<geneLocation type="plasmid" evidence="1">
    <name>unnamed1</name>
</geneLocation>
<name>A0A1B2ERT8_9HYPH</name>
<reference evidence="1" key="1">
    <citation type="submission" date="2016-07" db="EMBL/GenBank/DDBJ databases">
        <title>Microvirga ossetica sp. nov. a new species of rhizobia isolated from root nodules of the legume species Vicia alpestris Steven originated from North Ossetia region in the Caucasus.</title>
        <authorList>
            <person name="Safronova V.I."/>
            <person name="Kuznetsova I.G."/>
            <person name="Sazanova A.L."/>
            <person name="Belimov A."/>
            <person name="Andronov E."/>
            <person name="Osledkin Y.S."/>
            <person name="Onishchuk O.P."/>
            <person name="Kurchak O.N."/>
            <person name="Shaposhnikov A.I."/>
            <person name="Willems A."/>
            <person name="Tikhonovich I.A."/>
        </authorList>
    </citation>
    <scope>NUCLEOTIDE SEQUENCE [LARGE SCALE GENOMIC DNA]</scope>
    <source>
        <strain evidence="1">V5/3M</strain>
        <plasmid evidence="1">unnamed1</plasmid>
    </source>
</reference>
<gene>
    <name evidence="1" type="ORF">BB934_30135</name>
</gene>
<dbReference type="EMBL" id="CP016617">
    <property type="protein sequence ID" value="ANY82542.1"/>
    <property type="molecule type" value="Genomic_DNA"/>
</dbReference>
<protein>
    <submittedName>
        <fullName evidence="1">Uncharacterized protein</fullName>
    </submittedName>
</protein>
<sequence>MMQGCRLMSDQPEGANARSHIALLPLAVGFLLLELNLSFNGDSPGLSRPAAQDIGPPVLAIWCRPRLLRQGIPTRGSGSNQALCFDVKMEVAFPCSLGNLLRRMGEEACSKARCLGDGPPFPIWHPCIAISR</sequence>
<dbReference type="AlphaFoldDB" id="A0A1B2ERT8"/>